<name>R7S8B7_TRAVS</name>
<dbReference type="GeneID" id="19417255"/>
<evidence type="ECO:0000313" key="1">
    <source>
        <dbReference type="EMBL" id="EIW51907.1"/>
    </source>
</evidence>
<organism evidence="1 2">
    <name type="scientific">Trametes versicolor (strain FP-101664)</name>
    <name type="common">White-rot fungus</name>
    <name type="synonym">Coriolus versicolor</name>
    <dbReference type="NCBI Taxonomy" id="717944"/>
    <lineage>
        <taxon>Eukaryota</taxon>
        <taxon>Fungi</taxon>
        <taxon>Dikarya</taxon>
        <taxon>Basidiomycota</taxon>
        <taxon>Agaricomycotina</taxon>
        <taxon>Agaricomycetes</taxon>
        <taxon>Polyporales</taxon>
        <taxon>Polyporaceae</taxon>
        <taxon>Trametes</taxon>
    </lineage>
</organism>
<accession>R7S8B7</accession>
<reference evidence="2" key="1">
    <citation type="journal article" date="2012" name="Science">
        <title>The Paleozoic origin of enzymatic lignin decomposition reconstructed from 31 fungal genomes.</title>
        <authorList>
            <person name="Floudas D."/>
            <person name="Binder M."/>
            <person name="Riley R."/>
            <person name="Barry K."/>
            <person name="Blanchette R.A."/>
            <person name="Henrissat B."/>
            <person name="Martinez A.T."/>
            <person name="Otillar R."/>
            <person name="Spatafora J.W."/>
            <person name="Yadav J.S."/>
            <person name="Aerts A."/>
            <person name="Benoit I."/>
            <person name="Boyd A."/>
            <person name="Carlson A."/>
            <person name="Copeland A."/>
            <person name="Coutinho P.M."/>
            <person name="de Vries R.P."/>
            <person name="Ferreira P."/>
            <person name="Findley K."/>
            <person name="Foster B."/>
            <person name="Gaskell J."/>
            <person name="Glotzer D."/>
            <person name="Gorecki P."/>
            <person name="Heitman J."/>
            <person name="Hesse C."/>
            <person name="Hori C."/>
            <person name="Igarashi K."/>
            <person name="Jurgens J.A."/>
            <person name="Kallen N."/>
            <person name="Kersten P."/>
            <person name="Kohler A."/>
            <person name="Kuees U."/>
            <person name="Kumar T.K.A."/>
            <person name="Kuo A."/>
            <person name="LaButti K."/>
            <person name="Larrondo L.F."/>
            <person name="Lindquist E."/>
            <person name="Ling A."/>
            <person name="Lombard V."/>
            <person name="Lucas S."/>
            <person name="Lundell T."/>
            <person name="Martin R."/>
            <person name="McLaughlin D.J."/>
            <person name="Morgenstern I."/>
            <person name="Morin E."/>
            <person name="Murat C."/>
            <person name="Nagy L.G."/>
            <person name="Nolan M."/>
            <person name="Ohm R.A."/>
            <person name="Patyshakuliyeva A."/>
            <person name="Rokas A."/>
            <person name="Ruiz-Duenas F.J."/>
            <person name="Sabat G."/>
            <person name="Salamov A."/>
            <person name="Samejima M."/>
            <person name="Schmutz J."/>
            <person name="Slot J.C."/>
            <person name="St John F."/>
            <person name="Stenlid J."/>
            <person name="Sun H."/>
            <person name="Sun S."/>
            <person name="Syed K."/>
            <person name="Tsang A."/>
            <person name="Wiebenga A."/>
            <person name="Young D."/>
            <person name="Pisabarro A."/>
            <person name="Eastwood D.C."/>
            <person name="Martin F."/>
            <person name="Cullen D."/>
            <person name="Grigoriev I.V."/>
            <person name="Hibbett D.S."/>
        </authorList>
    </citation>
    <scope>NUCLEOTIDE SEQUENCE [LARGE SCALE GENOMIC DNA]</scope>
    <source>
        <strain evidence="2">FP-101664</strain>
    </source>
</reference>
<evidence type="ECO:0000313" key="2">
    <source>
        <dbReference type="Proteomes" id="UP000054317"/>
    </source>
</evidence>
<dbReference type="Proteomes" id="UP000054317">
    <property type="component" value="Unassembled WGS sequence"/>
</dbReference>
<keyword evidence="2" id="KW-1185">Reference proteome</keyword>
<dbReference type="RefSeq" id="XP_008045035.1">
    <property type="nucleotide sequence ID" value="XM_008046844.1"/>
</dbReference>
<dbReference type="AlphaFoldDB" id="R7S8B7"/>
<sequence length="99" mass="11529">MTPAPLTYYWNTSGACELDDCVARLRREVSLPDLSVRSIGFDLWNVNLNVPHTDILFADSAFDFAWHAGQPLYTVTWYKSGALQWYNIKCRSMYDWLCR</sequence>
<protein>
    <submittedName>
        <fullName evidence="1">Uncharacterized protein</fullName>
    </submittedName>
</protein>
<gene>
    <name evidence="1" type="ORF">TRAVEDRAFT_53902</name>
</gene>
<proteinExistence type="predicted"/>
<dbReference type="EMBL" id="JH711797">
    <property type="protein sequence ID" value="EIW51907.1"/>
    <property type="molecule type" value="Genomic_DNA"/>
</dbReference>
<dbReference type="KEGG" id="tvs:TRAVEDRAFT_53902"/>